<evidence type="ECO:0000256" key="3">
    <source>
        <dbReference type="ARBA" id="ARBA00022827"/>
    </source>
</evidence>
<accession>A0A1L7X6H4</accession>
<dbReference type="SUPFAM" id="SSF51905">
    <property type="entry name" value="FAD/NAD(P)-binding domain"/>
    <property type="match status" value="3"/>
</dbReference>
<name>A0A1L7X6H4_9HELO</name>
<dbReference type="InterPro" id="IPR036188">
    <property type="entry name" value="FAD/NAD-bd_sf"/>
</dbReference>
<dbReference type="PANTHER" id="PTHR42877">
    <property type="entry name" value="L-ORNITHINE N(5)-MONOOXYGENASE-RELATED"/>
    <property type="match status" value="1"/>
</dbReference>
<evidence type="ECO:0000256" key="2">
    <source>
        <dbReference type="ARBA" id="ARBA00022630"/>
    </source>
</evidence>
<dbReference type="EMBL" id="FJOG01000016">
    <property type="protein sequence ID" value="CZR60612.1"/>
    <property type="molecule type" value="Genomic_DNA"/>
</dbReference>
<gene>
    <name evidence="5" type="ORF">PAC_10508</name>
</gene>
<protein>
    <submittedName>
        <fullName evidence="5">Related to monooxigenase</fullName>
    </submittedName>
</protein>
<dbReference type="Gene3D" id="3.50.50.60">
    <property type="entry name" value="FAD/NAD(P)-binding domain"/>
    <property type="match status" value="3"/>
</dbReference>
<evidence type="ECO:0000256" key="1">
    <source>
        <dbReference type="ARBA" id="ARBA00010139"/>
    </source>
</evidence>
<proteinExistence type="inferred from homology"/>
<dbReference type="OrthoDB" id="74360at2759"/>
<dbReference type="AlphaFoldDB" id="A0A1L7X6H4"/>
<dbReference type="InterPro" id="IPR051209">
    <property type="entry name" value="FAD-bind_Monooxygenase_sf"/>
</dbReference>
<sequence length="596" mass="65920">MGSAFSQPSPQGQPPKQEVTWHPLDLEEHPIDAAPRIKVIVVGAGIAGINAAILLPVKVPGIDLVIYERESDIGGVWHQCTYPGVRCDVPSHVYQSTFSPSRDWSEHYAAGAEIKSYWHQVATKYDAWKYMRCNHEVQSSEWNEEKAKWLVTVRHGTTTTVDEADCVIMATGIFSHPALPKYPGMEDYEGHLCHSSRWDSGFDPARKNIAVIGNGSSGLQLLPQLQKVAARIDHYARSPTWVGGSFGPKVNANENAVLEDLRSTFDDAETYLSYRKGLESPSFSGFGAITKGGAKSKENRDRFHEDMKARLGGSTDLLKAIEPDFSPSCRRLTPGPGYLEALTQPNVEYITTSIERFTRTGARTIDGKERDVDAIICCTGSEKSFTPPFPVIRRGLGLSSAWKPGGSIGFPNTYMGVAAPGFPNLFFVNGPTAAAATGTLPFATENQITLIARIVRKIQSQGIRTIAPTLQATEDFRAYCEAYFPTTVMSENCSSWFNGGVKGGRVIASWPGSGLHANVVRREPRWEDWEYTYRSSSGNRFAYFGNGWTQNDVEINREEGQRDEEKPPVDLTPYLQLDSVTGQVDLKGYHETWYNV</sequence>
<dbReference type="GO" id="GO:0050660">
    <property type="term" value="F:flavin adenine dinucleotide binding"/>
    <property type="evidence" value="ECO:0007669"/>
    <property type="project" value="InterPro"/>
</dbReference>
<reference evidence="5 6" key="1">
    <citation type="submission" date="2016-03" db="EMBL/GenBank/DDBJ databases">
        <authorList>
            <person name="Ploux O."/>
        </authorList>
    </citation>
    <scope>NUCLEOTIDE SEQUENCE [LARGE SCALE GENOMIC DNA]</scope>
    <source>
        <strain evidence="5 6">UAMH 11012</strain>
    </source>
</reference>
<dbReference type="Pfam" id="PF00743">
    <property type="entry name" value="FMO-like"/>
    <property type="match status" value="1"/>
</dbReference>
<dbReference type="PANTHER" id="PTHR42877:SF6">
    <property type="entry name" value="MONOOXYGENASE, PUTATIVE (AFU_ORTHOLOGUE AFUA_3G15050)-RELATED"/>
    <property type="match status" value="1"/>
</dbReference>
<keyword evidence="6" id="KW-1185">Reference proteome</keyword>
<dbReference type="InterPro" id="IPR020946">
    <property type="entry name" value="Flavin_mOase-like"/>
</dbReference>
<organism evidence="5 6">
    <name type="scientific">Phialocephala subalpina</name>
    <dbReference type="NCBI Taxonomy" id="576137"/>
    <lineage>
        <taxon>Eukaryota</taxon>
        <taxon>Fungi</taxon>
        <taxon>Dikarya</taxon>
        <taxon>Ascomycota</taxon>
        <taxon>Pezizomycotina</taxon>
        <taxon>Leotiomycetes</taxon>
        <taxon>Helotiales</taxon>
        <taxon>Mollisiaceae</taxon>
        <taxon>Phialocephala</taxon>
        <taxon>Phialocephala fortinii species complex</taxon>
    </lineage>
</organism>
<comment type="similarity">
    <text evidence="1">Belongs to the FAD-binding monooxygenase family.</text>
</comment>
<evidence type="ECO:0000313" key="5">
    <source>
        <dbReference type="EMBL" id="CZR60612.1"/>
    </source>
</evidence>
<dbReference type="GO" id="GO:0050661">
    <property type="term" value="F:NADP binding"/>
    <property type="evidence" value="ECO:0007669"/>
    <property type="project" value="InterPro"/>
</dbReference>
<dbReference type="Proteomes" id="UP000184330">
    <property type="component" value="Unassembled WGS sequence"/>
</dbReference>
<keyword evidence="3" id="KW-0274">FAD</keyword>
<keyword evidence="4" id="KW-0560">Oxidoreductase</keyword>
<evidence type="ECO:0000256" key="4">
    <source>
        <dbReference type="ARBA" id="ARBA00023002"/>
    </source>
</evidence>
<evidence type="ECO:0000313" key="6">
    <source>
        <dbReference type="Proteomes" id="UP000184330"/>
    </source>
</evidence>
<keyword evidence="2" id="KW-0285">Flavoprotein</keyword>
<dbReference type="GO" id="GO:0004499">
    <property type="term" value="F:N,N-dimethylaniline monooxygenase activity"/>
    <property type="evidence" value="ECO:0007669"/>
    <property type="project" value="InterPro"/>
</dbReference>